<dbReference type="SMART" id="SM00091">
    <property type="entry name" value="PAS"/>
    <property type="match status" value="3"/>
</dbReference>
<dbReference type="Gene3D" id="1.10.3210.10">
    <property type="entry name" value="Hypothetical protein af1432"/>
    <property type="match status" value="1"/>
</dbReference>
<accession>A0A6B2QU43</accession>
<dbReference type="InterPro" id="IPR006674">
    <property type="entry name" value="HD_domain"/>
</dbReference>
<dbReference type="PROSITE" id="PS51832">
    <property type="entry name" value="HD_GYP"/>
    <property type="match status" value="1"/>
</dbReference>
<evidence type="ECO:0000313" key="5">
    <source>
        <dbReference type="EMBL" id="NDY81830.1"/>
    </source>
</evidence>
<dbReference type="InterPro" id="IPR003607">
    <property type="entry name" value="HD/PDEase_dom"/>
</dbReference>
<feature type="transmembrane region" description="Helical" evidence="1">
    <location>
        <begin position="168"/>
        <end position="186"/>
    </location>
</feature>
<protein>
    <submittedName>
        <fullName evidence="5">PAS domain S-box protein</fullName>
    </submittedName>
</protein>
<reference evidence="5" key="1">
    <citation type="submission" date="2020-02" db="EMBL/GenBank/DDBJ databases">
        <authorList>
            <person name="Chen W.-M."/>
        </authorList>
    </citation>
    <scope>NUCLEOTIDE SEQUENCE</scope>
    <source>
        <strain evidence="5">NBD-18</strain>
    </source>
</reference>
<dbReference type="PROSITE" id="PS50112">
    <property type="entry name" value="PAS"/>
    <property type="match status" value="2"/>
</dbReference>
<keyword evidence="1" id="KW-1133">Transmembrane helix</keyword>
<name>A0A6B2QU43_9BURK</name>
<dbReference type="PROSITE" id="PS51831">
    <property type="entry name" value="HD"/>
    <property type="match status" value="1"/>
</dbReference>
<feature type="transmembrane region" description="Helical" evidence="1">
    <location>
        <begin position="9"/>
        <end position="28"/>
    </location>
</feature>
<dbReference type="Pfam" id="PF13487">
    <property type="entry name" value="HD_5"/>
    <property type="match status" value="1"/>
</dbReference>
<gene>
    <name evidence="5" type="ORF">G3I67_01165</name>
</gene>
<comment type="caution">
    <text evidence="5">The sequence shown here is derived from an EMBL/GenBank/DDBJ whole genome shotgun (WGS) entry which is preliminary data.</text>
</comment>
<dbReference type="Pfam" id="PF00989">
    <property type="entry name" value="PAS"/>
    <property type="match status" value="1"/>
</dbReference>
<dbReference type="PANTHER" id="PTHR43155">
    <property type="entry name" value="CYCLIC DI-GMP PHOSPHODIESTERASE PA4108-RELATED"/>
    <property type="match status" value="1"/>
</dbReference>
<dbReference type="CDD" id="cd00130">
    <property type="entry name" value="PAS"/>
    <property type="match status" value="1"/>
</dbReference>
<dbReference type="GO" id="GO:0006355">
    <property type="term" value="P:regulation of DNA-templated transcription"/>
    <property type="evidence" value="ECO:0007669"/>
    <property type="project" value="InterPro"/>
</dbReference>
<feature type="transmembrane region" description="Helical" evidence="1">
    <location>
        <begin position="195"/>
        <end position="213"/>
    </location>
</feature>
<feature type="transmembrane region" description="Helical" evidence="1">
    <location>
        <begin position="106"/>
        <end position="123"/>
    </location>
</feature>
<evidence type="ECO:0000259" key="2">
    <source>
        <dbReference type="PROSITE" id="PS50112"/>
    </source>
</evidence>
<dbReference type="Pfam" id="PF08448">
    <property type="entry name" value="PAS_4"/>
    <property type="match status" value="1"/>
</dbReference>
<dbReference type="RefSeq" id="WP_163651130.1">
    <property type="nucleotide sequence ID" value="NZ_JAAGRN010000001.1"/>
</dbReference>
<dbReference type="InterPro" id="IPR003018">
    <property type="entry name" value="GAF"/>
</dbReference>
<dbReference type="AlphaFoldDB" id="A0A6B2QU43"/>
<dbReference type="InterPro" id="IPR006675">
    <property type="entry name" value="HDIG_dom"/>
</dbReference>
<dbReference type="Pfam" id="PF13188">
    <property type="entry name" value="PAS_8"/>
    <property type="match status" value="1"/>
</dbReference>
<dbReference type="PANTHER" id="PTHR43155:SF2">
    <property type="entry name" value="CYCLIC DI-GMP PHOSPHODIESTERASE PA4108"/>
    <property type="match status" value="1"/>
</dbReference>
<proteinExistence type="predicted"/>
<feature type="transmembrane region" description="Helical" evidence="1">
    <location>
        <begin position="65"/>
        <end position="86"/>
    </location>
</feature>
<dbReference type="InterPro" id="IPR029016">
    <property type="entry name" value="GAF-like_dom_sf"/>
</dbReference>
<dbReference type="SUPFAM" id="SSF109604">
    <property type="entry name" value="HD-domain/PDEase-like"/>
    <property type="match status" value="1"/>
</dbReference>
<dbReference type="InterPro" id="IPR000014">
    <property type="entry name" value="PAS"/>
</dbReference>
<evidence type="ECO:0000256" key="1">
    <source>
        <dbReference type="SAM" id="Phobius"/>
    </source>
</evidence>
<dbReference type="InterPro" id="IPR035965">
    <property type="entry name" value="PAS-like_dom_sf"/>
</dbReference>
<sequence length="1006" mass="112933">MTKSLGSKIGIGVWLPLTLMIAVCLVGAQINYLLFHTIAEMLSIVIAFTAMIVAAQSRSFIQNTFVVYIATVIGWCAGLDLIHTLIFKGMNLLQSNDANPATQLWIAARSLQAVAFLVSPWMLTRKVRLGAINAVVGSISVVLVLMIYLGQFPAMYVEGKGLTPLKIYAEYVIIFILILTLIAYWRMRDLMPKRLFIYLCLALLTAIGSEFAFTKYVSVYATANLVGHLLKICTYWFIYLGLVETTLKEPFTLLSRSSSSFDSVPDATIITSADGLILQANLAAGTLVGKPVLSIIDQSSHALFHDSEINITQCPVCQRMSTGEVGFTEIIRFSKADQIYEYNVAPFISEGTHLACVQVIRNITEREHAIKEISDLTYLYEMLSATNRSIVHSNSQEELLASIFEAMVKGNAFPFLFIAFKDQAQSQLRIVHAHGFSIDHLSDLNNSLANPTSPVCNAIRNLKFGIVEHLDLPEIKDHDDWINYLKDQGIISRAFMPLSSGSDLMGVVVLYTRDKSIFNTTQLKLLEQMTADMSFALNSMRSHQLRIAAETTAAISERRFTEIFESTPAPLMIVGQSDHRVIKINKAMEKWLGYPIEEIQNENEWLDRVCTTDEEKKFFTETFAHTVNNLNEHPQENTSPELKLKAKDGTYRIAQAAITAIEEEIVISWADFTEIRRKDQALIESEKHFRSMIEQSVAGIYVRRDGKFIYSNPRYEEITGWSKEDLNNQNVLNFTTSDQANIDMIHRAWDSLEKGQTSVTYTVPFKHKSGRIIELELHAKTIDWDGMPAQIVMADDITERKSQQNKINDYVAKLEASMKGTLSAVANMVEMRDPYTAGHERRVGLIARDIALEMGWSEERAKSLELIGLVHDIGKIAIPAEILVKPSRLSRLEMELVKGHVDAGYEILKNIPFPLPVADIIRQHHERIDGSGYPQGLKDKEILPEAKILAVADVIESMATHRPYRPALGLNVALEEIQTESGKKYDPEVARAVTHMIKDKSYKLPG</sequence>
<dbReference type="NCBIfam" id="TIGR00229">
    <property type="entry name" value="sensory_box"/>
    <property type="match status" value="3"/>
</dbReference>
<dbReference type="SMART" id="SM00471">
    <property type="entry name" value="HDc"/>
    <property type="match status" value="1"/>
</dbReference>
<dbReference type="InterPro" id="IPR013767">
    <property type="entry name" value="PAS_fold"/>
</dbReference>
<evidence type="ECO:0000259" key="3">
    <source>
        <dbReference type="PROSITE" id="PS51831"/>
    </source>
</evidence>
<keyword evidence="1" id="KW-0812">Transmembrane</keyword>
<dbReference type="SUPFAM" id="SSF55785">
    <property type="entry name" value="PYP-like sensor domain (PAS domain)"/>
    <property type="match status" value="3"/>
</dbReference>
<feature type="transmembrane region" description="Helical" evidence="1">
    <location>
        <begin position="130"/>
        <end position="148"/>
    </location>
</feature>
<feature type="domain" description="HD-GYP" evidence="4">
    <location>
        <begin position="814"/>
        <end position="1006"/>
    </location>
</feature>
<keyword evidence="1" id="KW-0472">Membrane</keyword>
<evidence type="ECO:0000259" key="4">
    <source>
        <dbReference type="PROSITE" id="PS51832"/>
    </source>
</evidence>
<dbReference type="EMBL" id="JAAGRN010000001">
    <property type="protein sequence ID" value="NDY81830.1"/>
    <property type="molecule type" value="Genomic_DNA"/>
</dbReference>
<feature type="domain" description="HD" evidence="3">
    <location>
        <begin position="836"/>
        <end position="958"/>
    </location>
</feature>
<organism evidence="5">
    <name type="scientific">Sheuella amnicola</name>
    <dbReference type="NCBI Taxonomy" id="2707330"/>
    <lineage>
        <taxon>Bacteria</taxon>
        <taxon>Pseudomonadati</taxon>
        <taxon>Pseudomonadota</taxon>
        <taxon>Betaproteobacteria</taxon>
        <taxon>Burkholderiales</taxon>
        <taxon>Alcaligenaceae</taxon>
        <taxon>Sheuella</taxon>
    </lineage>
</organism>
<dbReference type="NCBIfam" id="TIGR00277">
    <property type="entry name" value="HDIG"/>
    <property type="match status" value="1"/>
</dbReference>
<feature type="domain" description="PAS" evidence="2">
    <location>
        <begin position="685"/>
        <end position="732"/>
    </location>
</feature>
<dbReference type="Pfam" id="PF13185">
    <property type="entry name" value="GAF_2"/>
    <property type="match status" value="1"/>
</dbReference>
<dbReference type="GO" id="GO:0008081">
    <property type="term" value="F:phosphoric diester hydrolase activity"/>
    <property type="evidence" value="ECO:0007669"/>
    <property type="project" value="UniProtKB-ARBA"/>
</dbReference>
<dbReference type="Gene3D" id="3.30.450.40">
    <property type="match status" value="1"/>
</dbReference>
<feature type="domain" description="PAS" evidence="2">
    <location>
        <begin position="556"/>
        <end position="603"/>
    </location>
</feature>
<dbReference type="InterPro" id="IPR033425">
    <property type="entry name" value="MASE3"/>
</dbReference>
<dbReference type="SUPFAM" id="SSF55781">
    <property type="entry name" value="GAF domain-like"/>
    <property type="match status" value="1"/>
</dbReference>
<feature type="transmembrane region" description="Helical" evidence="1">
    <location>
        <begin position="34"/>
        <end position="53"/>
    </location>
</feature>
<dbReference type="CDD" id="cd00077">
    <property type="entry name" value="HDc"/>
    <property type="match status" value="1"/>
</dbReference>
<dbReference type="InterPro" id="IPR037522">
    <property type="entry name" value="HD_GYP_dom"/>
</dbReference>
<dbReference type="InterPro" id="IPR013656">
    <property type="entry name" value="PAS_4"/>
</dbReference>
<dbReference type="Gene3D" id="3.30.450.20">
    <property type="entry name" value="PAS domain"/>
    <property type="match status" value="3"/>
</dbReference>
<dbReference type="Pfam" id="PF17159">
    <property type="entry name" value="MASE3"/>
    <property type="match status" value="1"/>
</dbReference>